<protein>
    <submittedName>
        <fullName evidence="1">Uncharacterized protein</fullName>
    </submittedName>
</protein>
<name>A0A1C4GX40_9GAMM</name>
<evidence type="ECO:0000313" key="2">
    <source>
        <dbReference type="Proteomes" id="UP000243661"/>
    </source>
</evidence>
<sequence>MLYFPHWGGGFMNKILLILGLFFSIYSYGANAPNKSKTDDLEKSRDLCTGGAEIARTIMVARQKGVSLTEIYNALGLVDKETRETLEIFVVNAYEVPIADSPKDSKIISLEFANGFFKECMGISEGIYGSELRSTPDSINVHRIVINQE</sequence>
<proteinExistence type="predicted"/>
<gene>
    <name evidence="1" type="ORF">GA0116959_11219</name>
</gene>
<accession>A0A1C4GX40</accession>
<organism evidence="1 2">
    <name type="scientific">Acinetobacter albensis</name>
    <dbReference type="NCBI Taxonomy" id="1673609"/>
    <lineage>
        <taxon>Bacteria</taxon>
        <taxon>Pseudomonadati</taxon>
        <taxon>Pseudomonadota</taxon>
        <taxon>Gammaproteobacteria</taxon>
        <taxon>Moraxellales</taxon>
        <taxon>Moraxellaceae</taxon>
        <taxon>Acinetobacter</taxon>
    </lineage>
</organism>
<dbReference type="EMBL" id="FMBK01000012">
    <property type="protein sequence ID" value="SCC72746.1"/>
    <property type="molecule type" value="Genomic_DNA"/>
</dbReference>
<dbReference type="Proteomes" id="UP000243661">
    <property type="component" value="Unassembled WGS sequence"/>
</dbReference>
<dbReference type="AlphaFoldDB" id="A0A1C4GX40"/>
<reference evidence="1 2" key="1">
    <citation type="submission" date="2016-08" db="EMBL/GenBank/DDBJ databases">
        <authorList>
            <person name="Seilhamer J.J."/>
        </authorList>
    </citation>
    <scope>NUCLEOTIDE SEQUENCE [LARGE SCALE GENOMIC DNA]</scope>
    <source>
        <strain evidence="1 2">ANC 4874</strain>
    </source>
</reference>
<evidence type="ECO:0000313" key="1">
    <source>
        <dbReference type="EMBL" id="SCC72746.1"/>
    </source>
</evidence>